<accession>A0ABS2KWH1</accession>
<proteinExistence type="predicted"/>
<feature type="region of interest" description="Disordered" evidence="1">
    <location>
        <begin position="317"/>
        <end position="337"/>
    </location>
</feature>
<dbReference type="InterPro" id="IPR052336">
    <property type="entry name" value="MlaD_Phospholipid_Transporter"/>
</dbReference>
<comment type="caution">
    <text evidence="4">The sequence shown here is derived from an EMBL/GenBank/DDBJ whole genome shotgun (WGS) entry which is preliminary data.</text>
</comment>
<dbReference type="RefSeq" id="WP_204869120.1">
    <property type="nucleotide sequence ID" value="NZ_JAFBBK010000001.1"/>
</dbReference>
<feature type="compositionally biased region" description="Basic and acidic residues" evidence="1">
    <location>
        <begin position="327"/>
        <end position="337"/>
    </location>
</feature>
<protein>
    <submittedName>
        <fullName evidence="4">Phospholipid/cholesterol/gamma-HCH transport system substrate-binding protein</fullName>
    </submittedName>
</protein>
<evidence type="ECO:0000313" key="5">
    <source>
        <dbReference type="Proteomes" id="UP000703038"/>
    </source>
</evidence>
<dbReference type="PROSITE" id="PS51257">
    <property type="entry name" value="PROKAR_LIPOPROTEIN"/>
    <property type="match status" value="1"/>
</dbReference>
<name>A0ABS2KWH1_9NOCA</name>
<dbReference type="InterPro" id="IPR003399">
    <property type="entry name" value="Mce/MlaD"/>
</dbReference>
<evidence type="ECO:0000256" key="1">
    <source>
        <dbReference type="SAM" id="MobiDB-lite"/>
    </source>
</evidence>
<dbReference type="PANTHER" id="PTHR33371:SF15">
    <property type="entry name" value="LIPOPROTEIN LPRN"/>
    <property type="match status" value="1"/>
</dbReference>
<dbReference type="Proteomes" id="UP000703038">
    <property type="component" value="Unassembled WGS sequence"/>
</dbReference>
<feature type="signal peptide" evidence="2">
    <location>
        <begin position="1"/>
        <end position="22"/>
    </location>
</feature>
<feature type="domain" description="Mce/MlaD" evidence="3">
    <location>
        <begin position="37"/>
        <end position="111"/>
    </location>
</feature>
<sequence>MKRLLAALTVAAAAVTASGCGASIADLPVPGSYVPGPTYRVDIEFSSVLNLPARAKVVLDGVDVGLLESVTLTGSTAVAAVNVDRTVALPALTRAELRQGTILGEIYVALQRPEDGSDTSGATLQDGDVIPLERTTPADNVEDVLRGLSEVVAGGHIVDFQRSIDRFNRAIPPDPATVDLINDKAREALRDLATNTTELDRILGGAEAVTRSFAEKTDTLDTILTSGPERVAGLADALLVVVDALIDLGYMSRNIGAVINPVAGDLHDVIATLQPMIRTLATADLTAPMLASRMDALLREKLVPFFTSSPNVRIASVSGDTPAGEVPVDREGRRPADGLDRADEMIQVLRSIGFVR</sequence>
<dbReference type="EMBL" id="JAFBBK010000001">
    <property type="protein sequence ID" value="MBM7416283.1"/>
    <property type="molecule type" value="Genomic_DNA"/>
</dbReference>
<evidence type="ECO:0000259" key="3">
    <source>
        <dbReference type="Pfam" id="PF02470"/>
    </source>
</evidence>
<organism evidence="4 5">
    <name type="scientific">Rhodococcoides corynebacterioides</name>
    <dbReference type="NCBI Taxonomy" id="53972"/>
    <lineage>
        <taxon>Bacteria</taxon>
        <taxon>Bacillati</taxon>
        <taxon>Actinomycetota</taxon>
        <taxon>Actinomycetes</taxon>
        <taxon>Mycobacteriales</taxon>
        <taxon>Nocardiaceae</taxon>
        <taxon>Rhodococcoides</taxon>
    </lineage>
</organism>
<feature type="chain" id="PRO_5046740802" evidence="2">
    <location>
        <begin position="23"/>
        <end position="356"/>
    </location>
</feature>
<dbReference type="PANTHER" id="PTHR33371">
    <property type="entry name" value="INTERMEMBRANE PHOSPHOLIPID TRANSPORT SYSTEM BINDING PROTEIN MLAD-RELATED"/>
    <property type="match status" value="1"/>
</dbReference>
<reference evidence="4 5" key="1">
    <citation type="submission" date="2021-01" db="EMBL/GenBank/DDBJ databases">
        <title>Genomics of switchgrass bacterial isolates.</title>
        <authorList>
            <person name="Shade A."/>
        </authorList>
    </citation>
    <scope>NUCLEOTIDE SEQUENCE [LARGE SCALE GENOMIC DNA]</scope>
    <source>
        <strain evidence="4 5">PvP111</strain>
    </source>
</reference>
<keyword evidence="2" id="KW-0732">Signal</keyword>
<evidence type="ECO:0000313" key="4">
    <source>
        <dbReference type="EMBL" id="MBM7416283.1"/>
    </source>
</evidence>
<evidence type="ECO:0000256" key="2">
    <source>
        <dbReference type="SAM" id="SignalP"/>
    </source>
</evidence>
<dbReference type="Pfam" id="PF02470">
    <property type="entry name" value="MlaD"/>
    <property type="match status" value="1"/>
</dbReference>
<gene>
    <name evidence="4" type="ORF">JOE42_003016</name>
</gene>
<keyword evidence="5" id="KW-1185">Reference proteome</keyword>